<protein>
    <submittedName>
        <fullName evidence="2">Uncharacterized protein</fullName>
    </submittedName>
</protein>
<feature type="transmembrane region" description="Helical" evidence="1">
    <location>
        <begin position="29"/>
        <end position="47"/>
    </location>
</feature>
<feature type="transmembrane region" description="Helical" evidence="1">
    <location>
        <begin position="148"/>
        <end position="168"/>
    </location>
</feature>
<feature type="transmembrane region" description="Helical" evidence="1">
    <location>
        <begin position="59"/>
        <end position="79"/>
    </location>
</feature>
<evidence type="ECO:0000256" key="1">
    <source>
        <dbReference type="SAM" id="Phobius"/>
    </source>
</evidence>
<keyword evidence="1" id="KW-0472">Membrane</keyword>
<dbReference type="OrthoDB" id="1257168at2"/>
<accession>A0A0A2MK29</accession>
<dbReference type="Proteomes" id="UP000030111">
    <property type="component" value="Unassembled WGS sequence"/>
</dbReference>
<keyword evidence="1" id="KW-1133">Transmembrane helix</keyword>
<dbReference type="STRING" id="1121898.GCA_000422725_03612"/>
<keyword evidence="3" id="KW-1185">Reference proteome</keyword>
<evidence type="ECO:0000313" key="3">
    <source>
        <dbReference type="Proteomes" id="UP000030111"/>
    </source>
</evidence>
<dbReference type="AlphaFoldDB" id="A0A0A2MK29"/>
<evidence type="ECO:0000313" key="2">
    <source>
        <dbReference type="EMBL" id="KGO91951.1"/>
    </source>
</evidence>
<reference evidence="2 3" key="1">
    <citation type="submission" date="2013-09" db="EMBL/GenBank/DDBJ databases">
        <authorList>
            <person name="Zeng Z."/>
            <person name="Chen C."/>
        </authorList>
    </citation>
    <scope>NUCLEOTIDE SEQUENCE [LARGE SCALE GENOMIC DNA]</scope>
    <source>
        <strain evidence="2 3">WB 4.1-42</strain>
    </source>
</reference>
<sequence>MGAYKKIKREVLFDDTMDSWNGKQTIKRIINFGILGLIAVVAFALNFPGTEILKVASTAIMLAGASFISGAFLGFLFGIPRTDAAVPPTATGSNPNGNIYKPNTNLEQISDWLTKILVGVGLTQIEAISAWFRALIKHFESSMGNNTPIIGSIIIYFAICGFILGFLWSRLYMAGAILEAEMEQRIADTVQNTVDERGKFDAKALSIVNNLLDPDISVDPVTQDELNDIVSQASPVVKVTIFNHAQNFRQKYWRKPEDRFKIERTIPVFKTLIFCDTDDKYHRNHGQLGYALKDKNNPDYKAAEEEFTKAMQIRNRLGKEGHWLLYEFNRAFCRIKINEMGNAIYGQDLIYQDIKAAAKMPDIKNIIDTEEPFVSWLKTNNLSV</sequence>
<dbReference type="RefSeq" id="WP_026989712.1">
    <property type="nucleotide sequence ID" value="NZ_AUGP01000001.1"/>
</dbReference>
<organism evidence="2 3">
    <name type="scientific">Flavobacterium subsaxonicum WB 4.1-42 = DSM 21790</name>
    <dbReference type="NCBI Taxonomy" id="1121898"/>
    <lineage>
        <taxon>Bacteria</taxon>
        <taxon>Pseudomonadati</taxon>
        <taxon>Bacteroidota</taxon>
        <taxon>Flavobacteriia</taxon>
        <taxon>Flavobacteriales</taxon>
        <taxon>Flavobacteriaceae</taxon>
        <taxon>Flavobacterium</taxon>
    </lineage>
</organism>
<keyword evidence="1" id="KW-0812">Transmembrane</keyword>
<name>A0A0A2MK29_9FLAO</name>
<dbReference type="EMBL" id="JRLY01000013">
    <property type="protein sequence ID" value="KGO91951.1"/>
    <property type="molecule type" value="Genomic_DNA"/>
</dbReference>
<dbReference type="eggNOG" id="ENOG5032Z36">
    <property type="taxonomic scope" value="Bacteria"/>
</dbReference>
<comment type="caution">
    <text evidence="2">The sequence shown here is derived from an EMBL/GenBank/DDBJ whole genome shotgun (WGS) entry which is preliminary data.</text>
</comment>
<gene>
    <name evidence="2" type="ORF">Q766_15010</name>
</gene>
<proteinExistence type="predicted"/>